<evidence type="ECO:0000313" key="2">
    <source>
        <dbReference type="Proteomes" id="UP000019149"/>
    </source>
</evidence>
<dbReference type="KEGG" id="egl:EGR_04924"/>
<organism evidence="1 2">
    <name type="scientific">Echinococcus granulosus</name>
    <name type="common">Hydatid tapeworm</name>
    <dbReference type="NCBI Taxonomy" id="6210"/>
    <lineage>
        <taxon>Eukaryota</taxon>
        <taxon>Metazoa</taxon>
        <taxon>Spiralia</taxon>
        <taxon>Lophotrochozoa</taxon>
        <taxon>Platyhelminthes</taxon>
        <taxon>Cestoda</taxon>
        <taxon>Eucestoda</taxon>
        <taxon>Cyclophyllidea</taxon>
        <taxon>Taeniidae</taxon>
        <taxon>Echinococcus</taxon>
        <taxon>Echinococcus granulosus group</taxon>
    </lineage>
</organism>
<dbReference type="AlphaFoldDB" id="W6V2N2"/>
<reference evidence="1 2" key="1">
    <citation type="journal article" date="2013" name="Nat. Genet.">
        <title>The genome of the hydatid tapeworm Echinococcus granulosus.</title>
        <authorList>
            <person name="Zheng H."/>
            <person name="Zhang W."/>
            <person name="Zhang L."/>
            <person name="Zhang Z."/>
            <person name="Li J."/>
            <person name="Lu G."/>
            <person name="Zhu Y."/>
            <person name="Wang Y."/>
            <person name="Huang Y."/>
            <person name="Liu J."/>
            <person name="Kang H."/>
            <person name="Chen J."/>
            <person name="Wang L."/>
            <person name="Chen A."/>
            <person name="Yu S."/>
            <person name="Gao Z."/>
            <person name="Jin L."/>
            <person name="Gu W."/>
            <person name="Wang Z."/>
            <person name="Zhao L."/>
            <person name="Shi B."/>
            <person name="Wen H."/>
            <person name="Lin R."/>
            <person name="Jones M.K."/>
            <person name="Brejova B."/>
            <person name="Vinar T."/>
            <person name="Zhao G."/>
            <person name="McManus D.P."/>
            <person name="Chen Z."/>
            <person name="Zhou Y."/>
            <person name="Wang S."/>
        </authorList>
    </citation>
    <scope>NUCLEOTIDE SEQUENCE [LARGE SCALE GENOMIC DNA]</scope>
</reference>
<proteinExistence type="predicted"/>
<dbReference type="GeneID" id="36340639"/>
<dbReference type="RefSeq" id="XP_024351410.1">
    <property type="nucleotide sequence ID" value="XM_024494173.1"/>
</dbReference>
<name>W6V2N2_ECHGR</name>
<dbReference type="CTD" id="36340639"/>
<evidence type="ECO:0000313" key="1">
    <source>
        <dbReference type="EMBL" id="EUB60214.1"/>
    </source>
</evidence>
<dbReference type="Proteomes" id="UP000019149">
    <property type="component" value="Unassembled WGS sequence"/>
</dbReference>
<accession>W6V2N2</accession>
<keyword evidence="2" id="KW-1185">Reference proteome</keyword>
<sequence length="153" mass="17860">MSVGFITSRCKCKQLETIEKQIHLITYLENLAERLTFLQKLEEMETKVTRARAMVFAHENKSFLLGRICNLEKIHSSSDGKNLRFHPVILRNVIKTRLGIGELYEKAADLWRSGKKKKKDVLKEMPCFSLIYPALDLFCQFAFLLNKLRLKKI</sequence>
<comment type="caution">
    <text evidence="1">The sequence shown here is derived from an EMBL/GenBank/DDBJ whole genome shotgun (WGS) entry which is preliminary data.</text>
</comment>
<gene>
    <name evidence="1" type="ORF">EGR_04924</name>
</gene>
<protein>
    <submittedName>
        <fullName evidence="1">Uncharacterized protein</fullName>
    </submittedName>
</protein>
<dbReference type="EMBL" id="APAU02000033">
    <property type="protein sequence ID" value="EUB60214.1"/>
    <property type="molecule type" value="Genomic_DNA"/>
</dbReference>